<dbReference type="InterPro" id="IPR018061">
    <property type="entry name" value="Retropepsins"/>
</dbReference>
<dbReference type="PROSITE" id="PS00141">
    <property type="entry name" value="ASP_PROTEASE"/>
    <property type="match status" value="1"/>
</dbReference>
<dbReference type="GO" id="GO:0015074">
    <property type="term" value="P:DNA integration"/>
    <property type="evidence" value="ECO:0007669"/>
    <property type="project" value="InterPro"/>
</dbReference>
<dbReference type="EC" id="2.7.7.49" evidence="1"/>
<keyword evidence="13" id="KW-0862">Zinc</keyword>
<evidence type="ECO:0000256" key="11">
    <source>
        <dbReference type="ARBA" id="ARBA00022918"/>
    </source>
</evidence>
<dbReference type="InterPro" id="IPR001969">
    <property type="entry name" value="Aspartic_peptidase_AS"/>
</dbReference>
<dbReference type="GO" id="GO:0004190">
    <property type="term" value="F:aspartic-type endopeptidase activity"/>
    <property type="evidence" value="ECO:0007669"/>
    <property type="project" value="InterPro"/>
</dbReference>
<evidence type="ECO:0000256" key="9">
    <source>
        <dbReference type="ARBA" id="ARBA00022884"/>
    </source>
</evidence>
<keyword evidence="9" id="KW-0694">RNA-binding</keyword>
<dbReference type="Gene3D" id="1.10.340.70">
    <property type="match status" value="1"/>
</dbReference>
<dbReference type="InterPro" id="IPR000477">
    <property type="entry name" value="RT_dom"/>
</dbReference>
<dbReference type="Gene3D" id="3.30.70.270">
    <property type="match status" value="2"/>
</dbReference>
<dbReference type="SUPFAM" id="SSF53098">
    <property type="entry name" value="Ribonuclease H-like"/>
    <property type="match status" value="1"/>
</dbReference>
<keyword evidence="11" id="KW-0695">RNA-directed DNA polymerase</keyword>
<protein>
    <recommendedName>
        <fullName evidence="1">RNA-directed DNA polymerase</fullName>
        <ecNumber evidence="1">2.7.7.49</ecNumber>
    </recommendedName>
</protein>
<dbReference type="GO" id="GO:0003964">
    <property type="term" value="F:RNA-directed DNA polymerase activity"/>
    <property type="evidence" value="ECO:0007669"/>
    <property type="project" value="UniProtKB-KW"/>
</dbReference>
<feature type="compositionally biased region" description="Polar residues" evidence="14">
    <location>
        <begin position="259"/>
        <end position="275"/>
    </location>
</feature>
<feature type="region of interest" description="Disordered" evidence="14">
    <location>
        <begin position="1345"/>
        <end position="1379"/>
    </location>
</feature>
<dbReference type="SUPFAM" id="SSF56672">
    <property type="entry name" value="DNA/RNA polymerases"/>
    <property type="match status" value="1"/>
</dbReference>
<keyword evidence="5" id="KW-0540">Nuclease</keyword>
<evidence type="ECO:0000256" key="10">
    <source>
        <dbReference type="ARBA" id="ARBA00022908"/>
    </source>
</evidence>
<feature type="domain" description="Integrase catalytic" evidence="18">
    <location>
        <begin position="1059"/>
        <end position="1216"/>
    </location>
</feature>
<evidence type="ECO:0000313" key="19">
    <source>
        <dbReference type="EMBL" id="JAG12818.1"/>
    </source>
</evidence>
<feature type="domain" description="Peptidase A2" evidence="16">
    <location>
        <begin position="343"/>
        <end position="422"/>
    </location>
</feature>
<accession>A0A0A9X1Z8</accession>
<dbReference type="InterPro" id="IPR001584">
    <property type="entry name" value="Integrase_cat-core"/>
</dbReference>
<evidence type="ECO:0000256" key="5">
    <source>
        <dbReference type="ARBA" id="ARBA00022722"/>
    </source>
</evidence>
<dbReference type="PROSITE" id="PS50994">
    <property type="entry name" value="INTEGRASE"/>
    <property type="match status" value="1"/>
</dbReference>
<dbReference type="InterPro" id="IPR041588">
    <property type="entry name" value="Integrase_H2C2"/>
</dbReference>
<dbReference type="InterPro" id="IPR012337">
    <property type="entry name" value="RNaseH-like_sf"/>
</dbReference>
<dbReference type="GO" id="GO:0008270">
    <property type="term" value="F:zinc ion binding"/>
    <property type="evidence" value="ECO:0007669"/>
    <property type="project" value="UniProtKB-KW"/>
</dbReference>
<evidence type="ECO:0000256" key="13">
    <source>
        <dbReference type="PROSITE-ProRule" id="PRU00047"/>
    </source>
</evidence>
<dbReference type="InterPro" id="IPR041577">
    <property type="entry name" value="RT_RNaseH_2"/>
</dbReference>
<feature type="domain" description="Reverse transcriptase" evidence="17">
    <location>
        <begin position="529"/>
        <end position="709"/>
    </location>
</feature>
<feature type="domain" description="CCHC-type" evidence="15">
    <location>
        <begin position="228"/>
        <end position="242"/>
    </location>
</feature>
<evidence type="ECO:0000256" key="3">
    <source>
        <dbReference type="ARBA" id="ARBA00022679"/>
    </source>
</evidence>
<reference evidence="19" key="2">
    <citation type="submission" date="2014-07" db="EMBL/GenBank/DDBJ databases">
        <authorList>
            <person name="Hull J."/>
        </authorList>
    </citation>
    <scope>NUCLEOTIDE SEQUENCE</scope>
</reference>
<feature type="region of interest" description="Disordered" evidence="14">
    <location>
        <begin position="251"/>
        <end position="292"/>
    </location>
</feature>
<evidence type="ECO:0000256" key="4">
    <source>
        <dbReference type="ARBA" id="ARBA00022695"/>
    </source>
</evidence>
<dbReference type="GO" id="GO:0003676">
    <property type="term" value="F:nucleic acid binding"/>
    <property type="evidence" value="ECO:0007669"/>
    <property type="project" value="InterPro"/>
</dbReference>
<dbReference type="Gene3D" id="4.10.60.10">
    <property type="entry name" value="Zinc finger, CCHC-type"/>
    <property type="match status" value="1"/>
</dbReference>
<dbReference type="FunFam" id="3.10.10.10:FF:000007">
    <property type="entry name" value="Retrovirus-related Pol polyprotein from transposon 17.6-like Protein"/>
    <property type="match status" value="1"/>
</dbReference>
<dbReference type="CDD" id="cd00303">
    <property type="entry name" value="retropepsin_like"/>
    <property type="match status" value="1"/>
</dbReference>
<dbReference type="CDD" id="cd01647">
    <property type="entry name" value="RT_LTR"/>
    <property type="match status" value="1"/>
</dbReference>
<keyword evidence="3" id="KW-0808">Transferase</keyword>
<keyword evidence="2" id="KW-0645">Protease</keyword>
<dbReference type="InterPro" id="IPR043128">
    <property type="entry name" value="Rev_trsase/Diguanyl_cyclase"/>
</dbReference>
<dbReference type="Gene3D" id="3.10.10.10">
    <property type="entry name" value="HIV Type 1 Reverse Transcriptase, subunit A, domain 1"/>
    <property type="match status" value="1"/>
</dbReference>
<dbReference type="EMBL" id="GBHO01030786">
    <property type="protein sequence ID" value="JAG12818.1"/>
    <property type="molecule type" value="Transcribed_RNA"/>
</dbReference>
<evidence type="ECO:0000259" key="15">
    <source>
        <dbReference type="PROSITE" id="PS50158"/>
    </source>
</evidence>
<keyword evidence="13" id="KW-0863">Zinc-finger</keyword>
<dbReference type="Pfam" id="PF17921">
    <property type="entry name" value="Integrase_H2C2"/>
    <property type="match status" value="1"/>
</dbReference>
<dbReference type="Pfam" id="PF17919">
    <property type="entry name" value="RT_RNaseH_2"/>
    <property type="match status" value="1"/>
</dbReference>
<dbReference type="InterPro" id="IPR021109">
    <property type="entry name" value="Peptidase_aspartic_dom_sf"/>
</dbReference>
<dbReference type="InterPro" id="IPR050951">
    <property type="entry name" value="Retrovirus_Pol_polyprotein"/>
</dbReference>
<dbReference type="CDD" id="cd09274">
    <property type="entry name" value="RNase_HI_RT_Ty3"/>
    <property type="match status" value="1"/>
</dbReference>
<dbReference type="Gene3D" id="3.30.420.10">
    <property type="entry name" value="Ribonuclease H-like superfamily/Ribonuclease H"/>
    <property type="match status" value="1"/>
</dbReference>
<evidence type="ECO:0000256" key="2">
    <source>
        <dbReference type="ARBA" id="ARBA00022670"/>
    </source>
</evidence>
<dbReference type="FunFam" id="1.10.340.70:FF:000001">
    <property type="entry name" value="Retrovirus-related Pol polyprotein from transposon gypsy-like Protein"/>
    <property type="match status" value="1"/>
</dbReference>
<gene>
    <name evidence="19" type="primary">TY3B-G_32</name>
    <name evidence="19" type="ORF">CM83_51414</name>
</gene>
<dbReference type="InterPro" id="IPR043502">
    <property type="entry name" value="DNA/RNA_pol_sf"/>
</dbReference>
<evidence type="ECO:0000259" key="16">
    <source>
        <dbReference type="PROSITE" id="PS50175"/>
    </source>
</evidence>
<dbReference type="GO" id="GO:0006508">
    <property type="term" value="P:proteolysis"/>
    <property type="evidence" value="ECO:0007669"/>
    <property type="project" value="UniProtKB-KW"/>
</dbReference>
<dbReference type="PROSITE" id="PS50175">
    <property type="entry name" value="ASP_PROT_RETROV"/>
    <property type="match status" value="1"/>
</dbReference>
<dbReference type="SUPFAM" id="SSF50630">
    <property type="entry name" value="Acid proteases"/>
    <property type="match status" value="1"/>
</dbReference>
<evidence type="ECO:0000256" key="6">
    <source>
        <dbReference type="ARBA" id="ARBA00022759"/>
    </source>
</evidence>
<dbReference type="PANTHER" id="PTHR37984">
    <property type="entry name" value="PROTEIN CBG26694"/>
    <property type="match status" value="1"/>
</dbReference>
<organism evidence="19">
    <name type="scientific">Lygus hesperus</name>
    <name type="common">Western plant bug</name>
    <dbReference type="NCBI Taxonomy" id="30085"/>
    <lineage>
        <taxon>Eukaryota</taxon>
        <taxon>Metazoa</taxon>
        <taxon>Ecdysozoa</taxon>
        <taxon>Arthropoda</taxon>
        <taxon>Hexapoda</taxon>
        <taxon>Insecta</taxon>
        <taxon>Pterygota</taxon>
        <taxon>Neoptera</taxon>
        <taxon>Paraneoptera</taxon>
        <taxon>Hemiptera</taxon>
        <taxon>Heteroptera</taxon>
        <taxon>Panheteroptera</taxon>
        <taxon>Cimicomorpha</taxon>
        <taxon>Miridae</taxon>
        <taxon>Mirini</taxon>
        <taxon>Lygus</taxon>
    </lineage>
</organism>
<dbReference type="Pfam" id="PF00077">
    <property type="entry name" value="RVP"/>
    <property type="match status" value="1"/>
</dbReference>
<dbReference type="InterPro" id="IPR036397">
    <property type="entry name" value="RNaseH_sf"/>
</dbReference>
<dbReference type="GO" id="GO:0042575">
    <property type="term" value="C:DNA polymerase complex"/>
    <property type="evidence" value="ECO:0007669"/>
    <property type="project" value="UniProtKB-ARBA"/>
</dbReference>
<evidence type="ECO:0000259" key="18">
    <source>
        <dbReference type="PROSITE" id="PS50994"/>
    </source>
</evidence>
<reference evidence="19" key="1">
    <citation type="journal article" date="2014" name="PLoS ONE">
        <title>Transcriptome-Based Identification of ABC Transporters in the Western Tarnished Plant Bug Lygus hesperus.</title>
        <authorList>
            <person name="Hull J.J."/>
            <person name="Chaney K."/>
            <person name="Geib S.M."/>
            <person name="Fabrick J.A."/>
            <person name="Brent C.S."/>
            <person name="Walsh D."/>
            <person name="Lavine L.C."/>
        </authorList>
    </citation>
    <scope>NUCLEOTIDE SEQUENCE</scope>
</reference>
<keyword evidence="7" id="KW-0378">Hydrolase</keyword>
<dbReference type="Pfam" id="PF00665">
    <property type="entry name" value="rve"/>
    <property type="match status" value="1"/>
</dbReference>
<dbReference type="Gene3D" id="2.40.70.10">
    <property type="entry name" value="Acid Proteases"/>
    <property type="match status" value="1"/>
</dbReference>
<evidence type="ECO:0000256" key="8">
    <source>
        <dbReference type="ARBA" id="ARBA00022842"/>
    </source>
</evidence>
<keyword evidence="10" id="KW-0229">DNA integration</keyword>
<keyword evidence="8" id="KW-0460">Magnesium</keyword>
<dbReference type="Pfam" id="PF00078">
    <property type="entry name" value="RVT_1"/>
    <property type="match status" value="1"/>
</dbReference>
<evidence type="ECO:0000256" key="14">
    <source>
        <dbReference type="SAM" id="MobiDB-lite"/>
    </source>
</evidence>
<keyword evidence="4" id="KW-0548">Nucleotidyltransferase</keyword>
<dbReference type="PROSITE" id="PS50878">
    <property type="entry name" value="RT_POL"/>
    <property type="match status" value="1"/>
</dbReference>
<keyword evidence="6" id="KW-0255">Endonuclease</keyword>
<dbReference type="FunFam" id="3.30.70.270:FF:000020">
    <property type="entry name" value="Transposon Tf2-6 polyprotein-like Protein"/>
    <property type="match status" value="1"/>
</dbReference>
<dbReference type="GO" id="GO:0004519">
    <property type="term" value="F:endonuclease activity"/>
    <property type="evidence" value="ECO:0007669"/>
    <property type="project" value="UniProtKB-KW"/>
</dbReference>
<keyword evidence="13" id="KW-0479">Metal-binding</keyword>
<dbReference type="PANTHER" id="PTHR37984:SF5">
    <property type="entry name" value="PROTEIN NYNRIN-LIKE"/>
    <property type="match status" value="1"/>
</dbReference>
<keyword evidence="12" id="KW-0511">Multifunctional enzyme</keyword>
<name>A0A0A9X1Z8_LYGHE</name>
<dbReference type="PROSITE" id="PS50158">
    <property type="entry name" value="ZF_CCHC"/>
    <property type="match status" value="1"/>
</dbReference>
<evidence type="ECO:0000259" key="17">
    <source>
        <dbReference type="PROSITE" id="PS50878"/>
    </source>
</evidence>
<dbReference type="InterPro" id="IPR001878">
    <property type="entry name" value="Znf_CCHC"/>
</dbReference>
<evidence type="ECO:0000256" key="7">
    <source>
        <dbReference type="ARBA" id="ARBA00022801"/>
    </source>
</evidence>
<sequence length="1406" mass="159376">MDGENENTLVGELIKALKYRSTAHQPVELPIFNPEKNDSAKWLDQVDKLRTEFQWTDNVVFASIGKFLLRSSRIWFENWTPDFRDWDHFARDFKEAFPFRRNLGKLLEEAAFFTSLRTNTYETYVHEKLSYLRSLRANWSDCDLIELTVHGISEQDVRSACTLRNCQTIPELLTFLSEFPTPNRSLQASHSSNITLGASNSSTSMNPRTPEFLKRKRTDADERMPRQCHRCGMLGHIRRFCPLLRKTGTDMPSDHVPGTSPNLPYNFNVPSQGHTSPPALPKPTSSAHSKPDSNVPCEFCLKLGHGIESCYLKASIEKRRQIRLVAIGPSESSVPILVDGKPFSCLIDSGADISLMSDRFLPVFQHKIEKCHSVIRGIVPGQLVSEWSCTVQVDVMKVAFGLRLFFVSDSILDYDVLLGRDIYEDPSIMTITDHTGSKIIRKSSTTINRVTTSDLPVIENLSVPDEHRQAVVSLLSRFPNMITSGTRVRCVNNSSLSINLEREVVINRHPYRLSHDERSAVRDIISDLLANGIIRESDSPFASPITLVRKKDGSYRMCVDYRELNRFTVKDRYPLPLIDDQLDRLGNNNSFFTSLDMASGFFQIPMAEDSISKTAFVTPDGHFEYLRVPFGLANAPAAFQRAVNKALGPLRHSIVVVYLDDLLLPSKTPQEGLENLQQVLEALNTAGFSLNIKKCKFLQPLVEYLGREVSAEGIRPGSQKIEALQKSPIPSSVKQVRQFMGLANYFRKFIPEFAARTACITDLTKKDHPFLWSQEHDVARDYVITCLSSRPLLAVFDHNLPTELHTDASSLGYGAILLQMHDGKKPRVVAYFSRRTTKDEEHYHSYELETLAIVNALRHFRVYLLGIQFKLVTDCNAVKATATKKDIIPRVARWWMYMQDFNFEIVYRKGSDLSHVDFLSRNPPSSANVLRVRHDTWLYIEQKGNIEVQKMLSALREGKLDPNQYAEKDGLLYYKLQGSDGSVSLRWFVPRQSRLGLLRIFHDEQCHIGPDKTLSSIAAHFWFPRMRSCVLKYVKHCLICAVHKTRTGPRQGFIFPIEKPSTPFHTLHGDCLGPLPTTSEGFKHLLIIVDAFTKYCLLLPLCSTSAAETEKQFLRVIGLFGTPKFFVTDAGSNFKNTTFPKLLETLKIEHHCVTPDVHRGNGQVERYMRTLMNLIRVESTVSSEWSRNLWKIQLVLNSTLQKSTGTTPLQLLIGVNTSTPLLQSLLRNLDSDLSTVRNRRLDRERVARLMNSAQDSSDVNSKRRDTQEFAVGNFVLMHKDKTLHNSKLNYTFLGPYEVISCLPRGRYGLKKVGTRFVTKAAKEQLRRWPTDWSLMCDIGDLLDSMQDEEGTTPEVDSIDSSTPQLPEDLPSQVGPNETSELAVADGTMLLSDEPGPSSSPLFYGFE</sequence>
<evidence type="ECO:0000256" key="1">
    <source>
        <dbReference type="ARBA" id="ARBA00012493"/>
    </source>
</evidence>
<evidence type="ECO:0000256" key="12">
    <source>
        <dbReference type="ARBA" id="ARBA00023268"/>
    </source>
</evidence>
<proteinExistence type="predicted"/>
<dbReference type="InterPro" id="IPR001995">
    <property type="entry name" value="Peptidase_A2_cat"/>
</dbReference>